<proteinExistence type="predicted"/>
<comment type="caution">
    <text evidence="1">The sequence shown here is derived from an EMBL/GenBank/DDBJ whole genome shotgun (WGS) entry which is preliminary data.</text>
</comment>
<evidence type="ECO:0000313" key="1">
    <source>
        <dbReference type="EMBL" id="KAH3866002.1"/>
    </source>
</evidence>
<keyword evidence="2" id="KW-1185">Reference proteome</keyword>
<reference evidence="1" key="1">
    <citation type="journal article" date="2019" name="bioRxiv">
        <title>The Genome of the Zebra Mussel, Dreissena polymorpha: A Resource for Invasive Species Research.</title>
        <authorList>
            <person name="McCartney M.A."/>
            <person name="Auch B."/>
            <person name="Kono T."/>
            <person name="Mallez S."/>
            <person name="Zhang Y."/>
            <person name="Obille A."/>
            <person name="Becker A."/>
            <person name="Abrahante J.E."/>
            <person name="Garbe J."/>
            <person name="Badalamenti J.P."/>
            <person name="Herman A."/>
            <person name="Mangelson H."/>
            <person name="Liachko I."/>
            <person name="Sullivan S."/>
            <person name="Sone E.D."/>
            <person name="Koren S."/>
            <person name="Silverstein K.A.T."/>
            <person name="Beckman K.B."/>
            <person name="Gohl D.M."/>
        </authorList>
    </citation>
    <scope>NUCLEOTIDE SEQUENCE</scope>
    <source>
        <strain evidence="1">Duluth1</strain>
        <tissue evidence="1">Whole animal</tissue>
    </source>
</reference>
<reference evidence="1" key="2">
    <citation type="submission" date="2020-11" db="EMBL/GenBank/DDBJ databases">
        <authorList>
            <person name="McCartney M.A."/>
            <person name="Auch B."/>
            <person name="Kono T."/>
            <person name="Mallez S."/>
            <person name="Becker A."/>
            <person name="Gohl D.M."/>
            <person name="Silverstein K.A.T."/>
            <person name="Koren S."/>
            <person name="Bechman K.B."/>
            <person name="Herman A."/>
            <person name="Abrahante J.E."/>
            <person name="Garbe J."/>
        </authorList>
    </citation>
    <scope>NUCLEOTIDE SEQUENCE</scope>
    <source>
        <strain evidence="1">Duluth1</strain>
        <tissue evidence="1">Whole animal</tissue>
    </source>
</reference>
<dbReference type="Proteomes" id="UP000828390">
    <property type="component" value="Unassembled WGS sequence"/>
</dbReference>
<sequence>MADGGVCLRDGRRINLPQANGDEMPMIDLEFERLKRRFERGIRCQWDRLLILDCLYENYQCTTALGIIQQEHDVLIKFMHAEFESLASVLQKTEDRYQLRIELDTELYHLTTAQTLATHFILERATASISSETGNSSRCQQRFVSIEST</sequence>
<dbReference type="AlphaFoldDB" id="A0A9D4LVS3"/>
<dbReference type="EMBL" id="JAIWYP010000002">
    <property type="protein sequence ID" value="KAH3866002.1"/>
    <property type="molecule type" value="Genomic_DNA"/>
</dbReference>
<organism evidence="1 2">
    <name type="scientific">Dreissena polymorpha</name>
    <name type="common">Zebra mussel</name>
    <name type="synonym">Mytilus polymorpha</name>
    <dbReference type="NCBI Taxonomy" id="45954"/>
    <lineage>
        <taxon>Eukaryota</taxon>
        <taxon>Metazoa</taxon>
        <taxon>Spiralia</taxon>
        <taxon>Lophotrochozoa</taxon>
        <taxon>Mollusca</taxon>
        <taxon>Bivalvia</taxon>
        <taxon>Autobranchia</taxon>
        <taxon>Heteroconchia</taxon>
        <taxon>Euheterodonta</taxon>
        <taxon>Imparidentia</taxon>
        <taxon>Neoheterodontei</taxon>
        <taxon>Myida</taxon>
        <taxon>Dreissenoidea</taxon>
        <taxon>Dreissenidae</taxon>
        <taxon>Dreissena</taxon>
    </lineage>
</organism>
<gene>
    <name evidence="1" type="ORF">DPMN_029050</name>
</gene>
<evidence type="ECO:0000313" key="2">
    <source>
        <dbReference type="Proteomes" id="UP000828390"/>
    </source>
</evidence>
<accession>A0A9D4LVS3</accession>
<name>A0A9D4LVS3_DREPO</name>
<protein>
    <submittedName>
        <fullName evidence="1">Uncharacterized protein</fullName>
    </submittedName>
</protein>